<accession>A0A7V3KMA1</accession>
<reference evidence="1" key="1">
    <citation type="journal article" date="2020" name="mSystems">
        <title>Genome- and Community-Level Interaction Insights into Carbon Utilization and Element Cycling Functions of Hydrothermarchaeota in Hydrothermal Sediment.</title>
        <authorList>
            <person name="Zhou Z."/>
            <person name="Liu Y."/>
            <person name="Xu W."/>
            <person name="Pan J."/>
            <person name="Luo Z.H."/>
            <person name="Li M."/>
        </authorList>
    </citation>
    <scope>NUCLEOTIDE SEQUENCE [LARGE SCALE GENOMIC DNA]</scope>
    <source>
        <strain evidence="1">SpSt-754</strain>
    </source>
</reference>
<evidence type="ECO:0000313" key="1">
    <source>
        <dbReference type="EMBL" id="HGB35357.1"/>
    </source>
</evidence>
<name>A0A7V3KMA1_UNCW3</name>
<sequence>MKKFIVFIVGIGIGAVLVSLLSPAPGKEIRKKIKVTLKKPDVREKIAKIKDIYSKFQVD</sequence>
<organism evidence="1">
    <name type="scientific">candidate division WOR-3 bacterium</name>
    <dbReference type="NCBI Taxonomy" id="2052148"/>
    <lineage>
        <taxon>Bacteria</taxon>
        <taxon>Bacteria division WOR-3</taxon>
    </lineage>
</organism>
<comment type="caution">
    <text evidence="1">The sequence shown here is derived from an EMBL/GenBank/DDBJ whole genome shotgun (WGS) entry which is preliminary data.</text>
</comment>
<proteinExistence type="predicted"/>
<dbReference type="EMBL" id="DTGD01000017">
    <property type="protein sequence ID" value="HGB35357.1"/>
    <property type="molecule type" value="Genomic_DNA"/>
</dbReference>
<gene>
    <name evidence="1" type="ORF">ENV38_00410</name>
</gene>
<dbReference type="AlphaFoldDB" id="A0A7V3KMA1"/>
<protein>
    <submittedName>
        <fullName evidence="1">YtxH domain-containing protein</fullName>
    </submittedName>
</protein>